<feature type="domain" description="ABC transmembrane type-1" evidence="8">
    <location>
        <begin position="74"/>
        <end position="285"/>
    </location>
</feature>
<dbReference type="InterPro" id="IPR051393">
    <property type="entry name" value="ABC_transporter_permease"/>
</dbReference>
<feature type="transmembrane region" description="Helical" evidence="7">
    <location>
        <begin position="161"/>
        <end position="183"/>
    </location>
</feature>
<evidence type="ECO:0000256" key="4">
    <source>
        <dbReference type="ARBA" id="ARBA00022692"/>
    </source>
</evidence>
<keyword evidence="5 7" id="KW-1133">Transmembrane helix</keyword>
<dbReference type="RefSeq" id="WP_210119244.1">
    <property type="nucleotide sequence ID" value="NZ_CP054142.1"/>
</dbReference>
<evidence type="ECO:0000256" key="2">
    <source>
        <dbReference type="ARBA" id="ARBA00022448"/>
    </source>
</evidence>
<keyword evidence="3" id="KW-1003">Cell membrane</keyword>
<organism evidence="9 10">
    <name type="scientific">Treponema parvum</name>
    <dbReference type="NCBI Taxonomy" id="138851"/>
    <lineage>
        <taxon>Bacteria</taxon>
        <taxon>Pseudomonadati</taxon>
        <taxon>Spirochaetota</taxon>
        <taxon>Spirochaetia</taxon>
        <taxon>Spirochaetales</taxon>
        <taxon>Treponemataceae</taxon>
        <taxon>Treponema</taxon>
    </lineage>
</organism>
<dbReference type="GO" id="GO:0005886">
    <property type="term" value="C:plasma membrane"/>
    <property type="evidence" value="ECO:0007669"/>
    <property type="project" value="UniProtKB-SubCell"/>
</dbReference>
<evidence type="ECO:0000256" key="5">
    <source>
        <dbReference type="ARBA" id="ARBA00022989"/>
    </source>
</evidence>
<reference evidence="9 10" key="1">
    <citation type="journal article" date="2021" name="Microbiol. Resour. Announc.">
        <title>Complete Genome Sequences of Three Human Oral Treponema parvum Isolates.</title>
        <authorList>
            <person name="Zeng H."/>
            <person name="Watt R.M."/>
        </authorList>
    </citation>
    <scope>NUCLEOTIDE SEQUENCE [LARGE SCALE GENOMIC DNA]</scope>
    <source>
        <strain evidence="9 10">ATCC 700770</strain>
    </source>
</reference>
<evidence type="ECO:0000313" key="10">
    <source>
        <dbReference type="Proteomes" id="UP000671908"/>
    </source>
</evidence>
<dbReference type="SUPFAM" id="SSF161098">
    <property type="entry name" value="MetI-like"/>
    <property type="match status" value="1"/>
</dbReference>
<comment type="subcellular location">
    <subcellularLocation>
        <location evidence="1">Cell membrane</location>
        <topology evidence="1">Multi-pass membrane protein</topology>
    </subcellularLocation>
</comment>
<dbReference type="PROSITE" id="PS50928">
    <property type="entry name" value="ABC_TM1"/>
    <property type="match status" value="1"/>
</dbReference>
<keyword evidence="2" id="KW-0813">Transport</keyword>
<dbReference type="InterPro" id="IPR000515">
    <property type="entry name" value="MetI-like"/>
</dbReference>
<proteinExistence type="predicted"/>
<evidence type="ECO:0000256" key="3">
    <source>
        <dbReference type="ARBA" id="ARBA00022475"/>
    </source>
</evidence>
<evidence type="ECO:0000256" key="7">
    <source>
        <dbReference type="SAM" id="Phobius"/>
    </source>
</evidence>
<dbReference type="InterPro" id="IPR035906">
    <property type="entry name" value="MetI-like_sf"/>
</dbReference>
<dbReference type="EMBL" id="CP054142">
    <property type="protein sequence ID" value="QTQ14594.1"/>
    <property type="molecule type" value="Genomic_DNA"/>
</dbReference>
<keyword evidence="10" id="KW-1185">Reference proteome</keyword>
<dbReference type="PANTHER" id="PTHR30193">
    <property type="entry name" value="ABC TRANSPORTER PERMEASE PROTEIN"/>
    <property type="match status" value="1"/>
</dbReference>
<evidence type="ECO:0000259" key="8">
    <source>
        <dbReference type="PROSITE" id="PS50928"/>
    </source>
</evidence>
<dbReference type="GO" id="GO:0055085">
    <property type="term" value="P:transmembrane transport"/>
    <property type="evidence" value="ECO:0007669"/>
    <property type="project" value="InterPro"/>
</dbReference>
<dbReference type="AlphaFoldDB" id="A0A975IFR2"/>
<dbReference type="SUPFAM" id="SSF160964">
    <property type="entry name" value="MalF N-terminal region-like"/>
    <property type="match status" value="1"/>
</dbReference>
<feature type="transmembrane region" description="Helical" evidence="7">
    <location>
        <begin position="270"/>
        <end position="293"/>
    </location>
</feature>
<dbReference type="KEGG" id="tpav:HRQ91_09055"/>
<dbReference type="CDD" id="cd06261">
    <property type="entry name" value="TM_PBP2"/>
    <property type="match status" value="1"/>
</dbReference>
<evidence type="ECO:0000313" key="9">
    <source>
        <dbReference type="EMBL" id="QTQ14594.1"/>
    </source>
</evidence>
<keyword evidence="6 7" id="KW-0472">Membrane</keyword>
<evidence type="ECO:0000256" key="1">
    <source>
        <dbReference type="ARBA" id="ARBA00004651"/>
    </source>
</evidence>
<feature type="transmembrane region" description="Helical" evidence="7">
    <location>
        <begin position="205"/>
        <end position="226"/>
    </location>
</feature>
<feature type="transmembrane region" description="Helical" evidence="7">
    <location>
        <begin position="111"/>
        <end position="131"/>
    </location>
</feature>
<dbReference type="Gene3D" id="1.10.3720.10">
    <property type="entry name" value="MetI-like"/>
    <property type="match status" value="1"/>
</dbReference>
<protein>
    <submittedName>
        <fullName evidence="9">Sugar ABC transporter permease</fullName>
    </submittedName>
</protein>
<keyword evidence="4 7" id="KW-0812">Transmembrane</keyword>
<feature type="transmembrane region" description="Helical" evidence="7">
    <location>
        <begin position="12"/>
        <end position="37"/>
    </location>
</feature>
<feature type="transmembrane region" description="Helical" evidence="7">
    <location>
        <begin position="78"/>
        <end position="99"/>
    </location>
</feature>
<dbReference type="PANTHER" id="PTHR30193:SF1">
    <property type="entry name" value="ABC TRANSPORTER PERMEASE PROTEIN YESP-RELATED"/>
    <property type="match status" value="1"/>
</dbReference>
<sequence length="300" mass="34645">MNKTKVRRLNDTSYLFYLFICPWLIGLCFFVLFPMFFSLFTSFTDWNGTNRPSFIGFNNYKFIFTVDKLFQTSLKNTIFYVGFSLPLNLIISIALAVLLNRRSKLFHLFRAIFYLPTICTGVASYITWLYLYNSDFGFINLLLSKIAIRGPLWLSDTNTAMLSIIIMDMFVCGTSMTIVLASLQEIPSMYYEVADLEGANSLHKFFYITFPMISPVVFFNLLITLIKGLQIFTQPYVMTEGGPANSTYVYGLHLYKTAFLYANFGYASSLAWVLFIFLLIVSGLIFASSRFWVFYEEKIK</sequence>
<gene>
    <name evidence="9" type="ORF">HRQ91_09055</name>
</gene>
<dbReference type="Proteomes" id="UP000671908">
    <property type="component" value="Chromosome"/>
</dbReference>
<name>A0A975IFR2_9SPIR</name>
<accession>A0A975IFR2</accession>
<evidence type="ECO:0000256" key="6">
    <source>
        <dbReference type="ARBA" id="ARBA00023136"/>
    </source>
</evidence>